<dbReference type="AlphaFoldDB" id="A0A6J7JXA6"/>
<gene>
    <name evidence="2" type="ORF">UFOPK3564_03336</name>
</gene>
<dbReference type="EMBL" id="CAFBMK010000311">
    <property type="protein sequence ID" value="CAB4948026.1"/>
    <property type="molecule type" value="Genomic_DNA"/>
</dbReference>
<name>A0A6J7JXA6_9ZZZZ</name>
<organism evidence="2">
    <name type="scientific">freshwater metagenome</name>
    <dbReference type="NCBI Taxonomy" id="449393"/>
    <lineage>
        <taxon>unclassified sequences</taxon>
        <taxon>metagenomes</taxon>
        <taxon>ecological metagenomes</taxon>
    </lineage>
</organism>
<sequence length="56" mass="6342">MLCALDRSEPCATFRPDREQGLHPPRQMSFAFRPERTTGTPFAFPSAAEQARRYAA</sequence>
<reference evidence="2" key="1">
    <citation type="submission" date="2020-05" db="EMBL/GenBank/DDBJ databases">
        <authorList>
            <person name="Chiriac C."/>
            <person name="Salcher M."/>
            <person name="Ghai R."/>
            <person name="Kavagutti S V."/>
        </authorList>
    </citation>
    <scope>NUCLEOTIDE SEQUENCE</scope>
</reference>
<evidence type="ECO:0000313" key="2">
    <source>
        <dbReference type="EMBL" id="CAB4948026.1"/>
    </source>
</evidence>
<feature type="region of interest" description="Disordered" evidence="1">
    <location>
        <begin position="36"/>
        <end position="56"/>
    </location>
</feature>
<protein>
    <submittedName>
        <fullName evidence="2">Unannotated protein</fullName>
    </submittedName>
</protein>
<evidence type="ECO:0000256" key="1">
    <source>
        <dbReference type="SAM" id="MobiDB-lite"/>
    </source>
</evidence>
<proteinExistence type="predicted"/>
<accession>A0A6J7JXA6</accession>